<dbReference type="Pfam" id="PF02244">
    <property type="entry name" value="Propep_M14"/>
    <property type="match status" value="1"/>
</dbReference>
<evidence type="ECO:0000313" key="15">
    <source>
        <dbReference type="Proteomes" id="UP001201812"/>
    </source>
</evidence>
<keyword evidence="7" id="KW-0378">Hydrolase</keyword>
<keyword evidence="15" id="KW-1185">Reference proteome</keyword>
<dbReference type="PROSITE" id="PS52035">
    <property type="entry name" value="PEPTIDASE_M14"/>
    <property type="match status" value="1"/>
</dbReference>
<comment type="cofactor">
    <cofactor evidence="1">
        <name>Zn(2+)</name>
        <dbReference type="ChEBI" id="CHEBI:29105"/>
    </cofactor>
</comment>
<evidence type="ECO:0000256" key="4">
    <source>
        <dbReference type="ARBA" id="ARBA00022670"/>
    </source>
</evidence>
<evidence type="ECO:0000256" key="9">
    <source>
        <dbReference type="ARBA" id="ARBA00023049"/>
    </source>
</evidence>
<reference evidence="14" key="1">
    <citation type="submission" date="2022-01" db="EMBL/GenBank/DDBJ databases">
        <title>Genome Sequence Resource for Two Populations of Ditylenchus destructor, the Migratory Endoparasitic Phytonematode.</title>
        <authorList>
            <person name="Zhang H."/>
            <person name="Lin R."/>
            <person name="Xie B."/>
        </authorList>
    </citation>
    <scope>NUCLEOTIDE SEQUENCE</scope>
    <source>
        <strain evidence="14">BazhouSP</strain>
    </source>
</reference>
<dbReference type="Gene3D" id="3.40.630.10">
    <property type="entry name" value="Zn peptidases"/>
    <property type="match status" value="1"/>
</dbReference>
<dbReference type="InterPro" id="IPR036990">
    <property type="entry name" value="M14A-like_propep"/>
</dbReference>
<dbReference type="PRINTS" id="PR00765">
    <property type="entry name" value="CRBOXYPTASEA"/>
</dbReference>
<feature type="signal peptide" evidence="12">
    <location>
        <begin position="1"/>
        <end position="25"/>
    </location>
</feature>
<dbReference type="InterPro" id="IPR003146">
    <property type="entry name" value="M14A_act_pep"/>
</dbReference>
<evidence type="ECO:0000256" key="7">
    <source>
        <dbReference type="ARBA" id="ARBA00022801"/>
    </source>
</evidence>
<feature type="chain" id="PRO_5042109007" evidence="12">
    <location>
        <begin position="26"/>
        <end position="491"/>
    </location>
</feature>
<feature type="domain" description="Peptidase M14" evidence="13">
    <location>
        <begin position="157"/>
        <end position="462"/>
    </location>
</feature>
<dbReference type="Proteomes" id="UP001201812">
    <property type="component" value="Unassembled WGS sequence"/>
</dbReference>
<dbReference type="SUPFAM" id="SSF54897">
    <property type="entry name" value="Protease propeptides/inhibitors"/>
    <property type="match status" value="1"/>
</dbReference>
<gene>
    <name evidence="14" type="ORF">DdX_12452</name>
</gene>
<dbReference type="GO" id="GO:0008270">
    <property type="term" value="F:zinc ion binding"/>
    <property type="evidence" value="ECO:0007669"/>
    <property type="project" value="InterPro"/>
</dbReference>
<dbReference type="PANTHER" id="PTHR11705:SF139">
    <property type="entry name" value="PEPTIDASE M14 CARBOXYPEPTIDASE A DOMAIN-CONTAINING PROTEIN"/>
    <property type="match status" value="1"/>
</dbReference>
<evidence type="ECO:0000256" key="10">
    <source>
        <dbReference type="ARBA" id="ARBA00023157"/>
    </source>
</evidence>
<evidence type="ECO:0000256" key="3">
    <source>
        <dbReference type="ARBA" id="ARBA00022645"/>
    </source>
</evidence>
<dbReference type="PANTHER" id="PTHR11705">
    <property type="entry name" value="PROTEASE FAMILY M14 CARBOXYPEPTIDASE A,B"/>
    <property type="match status" value="1"/>
</dbReference>
<dbReference type="SMART" id="SM00631">
    <property type="entry name" value="Zn_pept"/>
    <property type="match status" value="1"/>
</dbReference>
<name>A0AAD4R3L6_9BILA</name>
<organism evidence="14 15">
    <name type="scientific">Ditylenchus destructor</name>
    <dbReference type="NCBI Taxonomy" id="166010"/>
    <lineage>
        <taxon>Eukaryota</taxon>
        <taxon>Metazoa</taxon>
        <taxon>Ecdysozoa</taxon>
        <taxon>Nematoda</taxon>
        <taxon>Chromadorea</taxon>
        <taxon>Rhabditida</taxon>
        <taxon>Tylenchina</taxon>
        <taxon>Tylenchomorpha</taxon>
        <taxon>Sphaerularioidea</taxon>
        <taxon>Anguinidae</taxon>
        <taxon>Anguininae</taxon>
        <taxon>Ditylenchus</taxon>
    </lineage>
</organism>
<comment type="caution">
    <text evidence="14">The sequence shown here is derived from an EMBL/GenBank/DDBJ whole genome shotgun (WGS) entry which is preliminary data.</text>
</comment>
<dbReference type="GO" id="GO:0005615">
    <property type="term" value="C:extracellular space"/>
    <property type="evidence" value="ECO:0007669"/>
    <property type="project" value="TreeGrafter"/>
</dbReference>
<dbReference type="AlphaFoldDB" id="A0AAD4R3L6"/>
<dbReference type="InterPro" id="IPR000834">
    <property type="entry name" value="Peptidase_M14"/>
</dbReference>
<sequence>MGKFEKFKSPAKGYFMLLFIFSTQAFEGRAYGEGGNPEQNSKWNGIKKTGEQYSLLSVVIKDAAHAKFLNSAERDHGIRLDLWGVKGLQTNRSVSHAEVLVPAKDAARLSTLLQERKIEHYVKNSDIHNVISAEREKLDQRSVFNLTEDPSSFTLTEYHSYDEISLYLHSVAHKHPSFISNITIGISSEGRPIVGVKIGLKNCGKKKAFINGCVHAREWIACASLIYAINEIVTSPKKYSFLLDNYDIYIVPVLNPDGYVYTWSNETDGGDARLWRKTRSGPRSGCYGVDANRNFDFEFGKEEGDNHDPCTSNYPGPKAFSEPEAKAVADFLETHKDTMFVYMDIHAYSQKLIFPYGVNGKKLQNEGKVRDVAEKAVKAIHSHNYGHTYEAGSVTEIMYKASGLAIDYAMGKLNISFAYAMELRPSFNSDETDGAGFLLPQEQIIPASQECWIGIQEVLREALNHTSPVAIVCKTVILISLLLHELSKFTL</sequence>
<dbReference type="Pfam" id="PF00246">
    <property type="entry name" value="Peptidase_M14"/>
    <property type="match status" value="1"/>
</dbReference>
<dbReference type="EMBL" id="JAKKPZ010000041">
    <property type="protein sequence ID" value="KAI1707355.1"/>
    <property type="molecule type" value="Genomic_DNA"/>
</dbReference>
<keyword evidence="5" id="KW-0479">Metal-binding</keyword>
<dbReference type="Gene3D" id="3.30.70.340">
    <property type="entry name" value="Metallocarboxypeptidase-like"/>
    <property type="match status" value="1"/>
</dbReference>
<evidence type="ECO:0000256" key="6">
    <source>
        <dbReference type="ARBA" id="ARBA00022729"/>
    </source>
</evidence>
<evidence type="ECO:0000259" key="13">
    <source>
        <dbReference type="PROSITE" id="PS52035"/>
    </source>
</evidence>
<evidence type="ECO:0000256" key="2">
    <source>
        <dbReference type="ARBA" id="ARBA00005988"/>
    </source>
</evidence>
<dbReference type="GO" id="GO:0006508">
    <property type="term" value="P:proteolysis"/>
    <property type="evidence" value="ECO:0007669"/>
    <property type="project" value="UniProtKB-KW"/>
</dbReference>
<comment type="similarity">
    <text evidence="2 11">Belongs to the peptidase M14 family.</text>
</comment>
<protein>
    <submittedName>
        <fullName evidence="14">Zinc carboxypeptidase domain-containing protein</fullName>
    </submittedName>
</protein>
<keyword evidence="10" id="KW-1015">Disulfide bond</keyword>
<keyword evidence="6 12" id="KW-0732">Signal</keyword>
<keyword evidence="9" id="KW-0482">Metalloprotease</keyword>
<proteinExistence type="inferred from homology"/>
<dbReference type="FunFam" id="3.40.630.10:FF:000084">
    <property type="entry name" value="Carboxypeptidase B2"/>
    <property type="match status" value="1"/>
</dbReference>
<dbReference type="CDD" id="cd03860">
    <property type="entry name" value="M14_CP_A-B_like"/>
    <property type="match status" value="1"/>
</dbReference>
<evidence type="ECO:0000256" key="1">
    <source>
        <dbReference type="ARBA" id="ARBA00001947"/>
    </source>
</evidence>
<keyword evidence="8" id="KW-0862">Zinc</keyword>
<evidence type="ECO:0000256" key="5">
    <source>
        <dbReference type="ARBA" id="ARBA00022723"/>
    </source>
</evidence>
<feature type="active site" description="Proton donor/acceptor" evidence="11">
    <location>
        <position position="422"/>
    </location>
</feature>
<accession>A0AAD4R3L6</accession>
<keyword evidence="3 14" id="KW-0121">Carboxypeptidase</keyword>
<keyword evidence="4" id="KW-0645">Protease</keyword>
<dbReference type="SUPFAM" id="SSF53187">
    <property type="entry name" value="Zn-dependent exopeptidases"/>
    <property type="match status" value="1"/>
</dbReference>
<dbReference type="GO" id="GO:0004181">
    <property type="term" value="F:metallocarboxypeptidase activity"/>
    <property type="evidence" value="ECO:0007669"/>
    <property type="project" value="InterPro"/>
</dbReference>
<evidence type="ECO:0000256" key="8">
    <source>
        <dbReference type="ARBA" id="ARBA00022833"/>
    </source>
</evidence>
<evidence type="ECO:0000256" key="11">
    <source>
        <dbReference type="PROSITE-ProRule" id="PRU01379"/>
    </source>
</evidence>
<evidence type="ECO:0000256" key="12">
    <source>
        <dbReference type="SAM" id="SignalP"/>
    </source>
</evidence>
<evidence type="ECO:0000313" key="14">
    <source>
        <dbReference type="EMBL" id="KAI1707355.1"/>
    </source>
</evidence>